<sequence>SLHHEAGHLVRRAIPGSGIDPPCRRPAGKKRPRAAGFPRYPPWPAARLQGRVHAAPDSGRQPSGLPRRHPRRDQGFAAHLCGILCAR</sequence>
<evidence type="ECO:0000256" key="1">
    <source>
        <dbReference type="SAM" id="MobiDB-lite"/>
    </source>
</evidence>
<dbReference type="AlphaFoldDB" id="A0A0G4MSE6"/>
<keyword evidence="3" id="KW-1185">Reference proteome</keyword>
<organism evidence="2 3">
    <name type="scientific">Verticillium longisporum</name>
    <name type="common">Verticillium dahliae var. longisporum</name>
    <dbReference type="NCBI Taxonomy" id="100787"/>
    <lineage>
        <taxon>Eukaryota</taxon>
        <taxon>Fungi</taxon>
        <taxon>Dikarya</taxon>
        <taxon>Ascomycota</taxon>
        <taxon>Pezizomycotina</taxon>
        <taxon>Sordariomycetes</taxon>
        <taxon>Hypocreomycetidae</taxon>
        <taxon>Glomerellales</taxon>
        <taxon>Plectosphaerellaceae</taxon>
        <taxon>Verticillium</taxon>
    </lineage>
</organism>
<gene>
    <name evidence="2" type="ORF">BN1708_020196</name>
</gene>
<accession>A0A0G4MSE6</accession>
<reference evidence="2 3" key="1">
    <citation type="submission" date="2015-05" db="EMBL/GenBank/DDBJ databases">
        <authorList>
            <person name="Wang D.B."/>
            <person name="Wang M."/>
        </authorList>
    </citation>
    <scope>NUCLEOTIDE SEQUENCE [LARGE SCALE GENOMIC DNA]</scope>
    <source>
        <strain evidence="2">VL1</strain>
    </source>
</reference>
<evidence type="ECO:0000313" key="2">
    <source>
        <dbReference type="EMBL" id="CRK36995.1"/>
    </source>
</evidence>
<dbReference type="EMBL" id="CVQH01024521">
    <property type="protein sequence ID" value="CRK36995.1"/>
    <property type="molecule type" value="Genomic_DNA"/>
</dbReference>
<feature type="non-terminal residue" evidence="2">
    <location>
        <position position="1"/>
    </location>
</feature>
<feature type="region of interest" description="Disordered" evidence="1">
    <location>
        <begin position="1"/>
        <end position="73"/>
    </location>
</feature>
<dbReference type="Proteomes" id="UP000044602">
    <property type="component" value="Unassembled WGS sequence"/>
</dbReference>
<name>A0A0G4MSE6_VERLO</name>
<protein>
    <submittedName>
        <fullName evidence="2">Uncharacterized protein</fullName>
    </submittedName>
</protein>
<evidence type="ECO:0000313" key="3">
    <source>
        <dbReference type="Proteomes" id="UP000044602"/>
    </source>
</evidence>
<proteinExistence type="predicted"/>